<organism evidence="7">
    <name type="scientific">Dunaliella tertiolecta</name>
    <name type="common">Green alga</name>
    <dbReference type="NCBI Taxonomy" id="3047"/>
    <lineage>
        <taxon>Eukaryota</taxon>
        <taxon>Viridiplantae</taxon>
        <taxon>Chlorophyta</taxon>
        <taxon>core chlorophytes</taxon>
        <taxon>Chlorophyceae</taxon>
        <taxon>CS clade</taxon>
        <taxon>Chlamydomonadales</taxon>
        <taxon>Dunaliellaceae</taxon>
        <taxon>Dunaliella</taxon>
    </lineage>
</organism>
<dbReference type="SUPFAM" id="SSF57667">
    <property type="entry name" value="beta-beta-alpha zinc fingers"/>
    <property type="match status" value="1"/>
</dbReference>
<evidence type="ECO:0000256" key="4">
    <source>
        <dbReference type="ARBA" id="ARBA00023242"/>
    </source>
</evidence>
<dbReference type="InterPro" id="IPR040107">
    <property type="entry name" value="Snu23"/>
</dbReference>
<dbReference type="PANTHER" id="PTHR45986:SF1">
    <property type="entry name" value="ZINC FINGER MATRIN-TYPE PROTEIN 2"/>
    <property type="match status" value="1"/>
</dbReference>
<dbReference type="GO" id="GO:0000398">
    <property type="term" value="P:mRNA splicing, via spliceosome"/>
    <property type="evidence" value="ECO:0007669"/>
    <property type="project" value="InterPro"/>
</dbReference>
<proteinExistence type="predicted"/>
<dbReference type="EMBL" id="HBIP01036224">
    <property type="protein sequence ID" value="CAE0506928.1"/>
    <property type="molecule type" value="Transcribed_RNA"/>
</dbReference>
<evidence type="ECO:0000256" key="5">
    <source>
        <dbReference type="SAM" id="MobiDB-lite"/>
    </source>
</evidence>
<feature type="domain" description="U1-type" evidence="6">
    <location>
        <begin position="129"/>
        <end position="163"/>
    </location>
</feature>
<gene>
    <name evidence="7" type="ORF">DTER00134_LOCUS22004</name>
</gene>
<dbReference type="GO" id="GO:0008270">
    <property type="term" value="F:zinc ion binding"/>
    <property type="evidence" value="ECO:0007669"/>
    <property type="project" value="UniProtKB-KW"/>
</dbReference>
<keyword evidence="1" id="KW-0479">Metal-binding</keyword>
<feature type="compositionally biased region" description="Gly residues" evidence="5">
    <location>
        <begin position="248"/>
        <end position="257"/>
    </location>
</feature>
<name>A0A7S3VTL8_DUNTE</name>
<reference evidence="7" key="1">
    <citation type="submission" date="2021-01" db="EMBL/GenBank/DDBJ databases">
        <authorList>
            <person name="Corre E."/>
            <person name="Pelletier E."/>
            <person name="Niang G."/>
            <person name="Scheremetjew M."/>
            <person name="Finn R."/>
            <person name="Kale V."/>
            <person name="Holt S."/>
            <person name="Cochrane G."/>
            <person name="Meng A."/>
            <person name="Brown T."/>
            <person name="Cohen L."/>
        </authorList>
    </citation>
    <scope>NUCLEOTIDE SEQUENCE</scope>
    <source>
        <strain evidence="7">CCMP1320</strain>
    </source>
</reference>
<feature type="compositionally biased region" description="Basic and acidic residues" evidence="5">
    <location>
        <begin position="177"/>
        <end position="188"/>
    </location>
</feature>
<evidence type="ECO:0000256" key="1">
    <source>
        <dbReference type="ARBA" id="ARBA00022723"/>
    </source>
</evidence>
<evidence type="ECO:0000256" key="2">
    <source>
        <dbReference type="ARBA" id="ARBA00022771"/>
    </source>
</evidence>
<dbReference type="GO" id="GO:0003676">
    <property type="term" value="F:nucleic acid binding"/>
    <property type="evidence" value="ECO:0007669"/>
    <property type="project" value="InterPro"/>
</dbReference>
<dbReference type="AlphaFoldDB" id="A0A7S3VTL8"/>
<feature type="compositionally biased region" description="Basic and acidic residues" evidence="5">
    <location>
        <begin position="197"/>
        <end position="217"/>
    </location>
</feature>
<accession>A0A7S3VTL8</accession>
<keyword evidence="3" id="KW-0862">Zinc</keyword>
<dbReference type="PANTHER" id="PTHR45986">
    <property type="entry name" value="ZINC FINGER MATRIN-TYPE PROTEIN 2"/>
    <property type="match status" value="1"/>
</dbReference>
<dbReference type="FunFam" id="3.30.160.60:FF:000491">
    <property type="entry name" value="zinc finger matrin-type protein 2-like"/>
    <property type="match status" value="1"/>
</dbReference>
<dbReference type="InterPro" id="IPR022755">
    <property type="entry name" value="Znf_C2H2_jaz"/>
</dbReference>
<evidence type="ECO:0000259" key="6">
    <source>
        <dbReference type="SMART" id="SM00451"/>
    </source>
</evidence>
<keyword evidence="2" id="KW-0863">Zinc-finger</keyword>
<evidence type="ECO:0000313" key="7">
    <source>
        <dbReference type="EMBL" id="CAE0506928.1"/>
    </source>
</evidence>
<dbReference type="Pfam" id="PF12171">
    <property type="entry name" value="zf-C2H2_jaz"/>
    <property type="match status" value="1"/>
</dbReference>
<evidence type="ECO:0000256" key="3">
    <source>
        <dbReference type="ARBA" id="ARBA00022833"/>
    </source>
</evidence>
<dbReference type="GO" id="GO:0046540">
    <property type="term" value="C:U4/U6 x U5 tri-snRNP complex"/>
    <property type="evidence" value="ECO:0007669"/>
    <property type="project" value="TreeGrafter"/>
</dbReference>
<feature type="region of interest" description="Disordered" evidence="5">
    <location>
        <begin position="177"/>
        <end position="257"/>
    </location>
</feature>
<dbReference type="SMART" id="SM00451">
    <property type="entry name" value="ZnF_U1"/>
    <property type="match status" value="1"/>
</dbReference>
<feature type="compositionally biased region" description="Acidic residues" evidence="5">
    <location>
        <begin position="232"/>
        <end position="242"/>
    </location>
</feature>
<sequence length="257" mass="29978">MNHLFFKCFRLGTGISVKKPLCWPSNMADKSIVPHKKPAAKVDNTTRRTWDKDAFREKAEERNRKEKEAEKDGESALDIRKRKRLERDPLHQGLIVERSHLKGREYQIDLAARLGKTQVVGVNMPLNQQAGYYCSVCDCILRDSQSYLDHINGKWHNRALGMTMRVEKSTVDQVRKRLEENKKKKEEKNDDDYLPDGIDRRILEAEQAEERAQEEKRARKLEKKQKERQQREEEETEGDDADMMAVMGFGGFGTTKK</sequence>
<dbReference type="InterPro" id="IPR003604">
    <property type="entry name" value="Matrin/U1-like-C_Znf_C2H2"/>
</dbReference>
<keyword evidence="4" id="KW-0539">Nucleus</keyword>
<dbReference type="GO" id="GO:0005681">
    <property type="term" value="C:spliceosomal complex"/>
    <property type="evidence" value="ECO:0007669"/>
    <property type="project" value="InterPro"/>
</dbReference>
<dbReference type="InterPro" id="IPR036236">
    <property type="entry name" value="Znf_C2H2_sf"/>
</dbReference>
<protein>
    <recommendedName>
        <fullName evidence="6">U1-type domain-containing protein</fullName>
    </recommendedName>
</protein>